<dbReference type="PROSITE" id="PS51257">
    <property type="entry name" value="PROKAR_LIPOPROTEIN"/>
    <property type="match status" value="1"/>
</dbReference>
<feature type="signal peptide" evidence="1">
    <location>
        <begin position="1"/>
        <end position="19"/>
    </location>
</feature>
<dbReference type="Gene3D" id="3.40.190.10">
    <property type="entry name" value="Periplasmic binding protein-like II"/>
    <property type="match status" value="1"/>
</dbReference>
<gene>
    <name evidence="2" type="ORF">Y919_01035</name>
</gene>
<evidence type="ECO:0008006" key="4">
    <source>
        <dbReference type="Google" id="ProtNLM"/>
    </source>
</evidence>
<keyword evidence="1" id="KW-0732">Signal</keyword>
<dbReference type="AlphaFoldDB" id="A0A096DQ40"/>
<sequence length="439" mass="52157">MPKIVFLLLSMLLFLVGCTDETISKLEPDAQKEITILIQEPINPIIESYKFKFENSKGVKVKFDIIDADTLDDYIKKLNINLYLKNGPTLIYLPQYFFYQSYIDSGVALEVTDRITNLEKIYDSLKEEKVYYVPIGMYYVAKILNKSTLDELDVKEPSLDWTKDDYLKIKEKWLSKKPRYFTFKDYDEIIKEPLYNLKIIEENNKISINNLKIKEFIKNTREKIFSGKYILKDYSYENYYKIFIEGINTSEYRRVLRFLRLVDKEILVRNLGINAFETKRVSEMIDKGDAIILPEVINENNSFFTWGFIVNRNGKNTNLGIEFINGLLSDEVQLSMYGNGKLFGGFYPVNKKIESKIDKIDEIYNYNKKAVELKKIILEKIKKSKIRPYNYDDRIHQELYDMLHRDLFKFIFADKPYTDEELSRELQKLEDKLNMWLNE</sequence>
<dbReference type="Proteomes" id="UP000029622">
    <property type="component" value="Unassembled WGS sequence"/>
</dbReference>
<proteinExistence type="predicted"/>
<accession>A0A096DQ40</accession>
<name>A0A096DQ40_9FIRM</name>
<dbReference type="STRING" id="1156417.Y919_01035"/>
<evidence type="ECO:0000313" key="2">
    <source>
        <dbReference type="EMBL" id="KGG81366.1"/>
    </source>
</evidence>
<dbReference type="RefSeq" id="WP_035161496.1">
    <property type="nucleotide sequence ID" value="NZ_AZTB01000002.1"/>
</dbReference>
<evidence type="ECO:0000256" key="1">
    <source>
        <dbReference type="SAM" id="SignalP"/>
    </source>
</evidence>
<dbReference type="SUPFAM" id="SSF53850">
    <property type="entry name" value="Periplasmic binding protein-like II"/>
    <property type="match status" value="1"/>
</dbReference>
<comment type="caution">
    <text evidence="2">The sequence shown here is derived from an EMBL/GenBank/DDBJ whole genome shotgun (WGS) entry which is preliminary data.</text>
</comment>
<organism evidence="2 3">
    <name type="scientific">Caloranaerobacter azorensis H53214</name>
    <dbReference type="NCBI Taxonomy" id="1156417"/>
    <lineage>
        <taxon>Bacteria</taxon>
        <taxon>Bacillati</taxon>
        <taxon>Bacillota</taxon>
        <taxon>Tissierellia</taxon>
        <taxon>Tissierellales</taxon>
        <taxon>Thermohalobacteraceae</taxon>
        <taxon>Caloranaerobacter</taxon>
    </lineage>
</organism>
<evidence type="ECO:0000313" key="3">
    <source>
        <dbReference type="Proteomes" id="UP000029622"/>
    </source>
</evidence>
<protein>
    <recommendedName>
        <fullName evidence="4">Extracellular solute-binding protein</fullName>
    </recommendedName>
</protein>
<dbReference type="EMBL" id="AZTB01000002">
    <property type="protein sequence ID" value="KGG81366.1"/>
    <property type="molecule type" value="Genomic_DNA"/>
</dbReference>
<feature type="chain" id="PRO_5038661419" description="Extracellular solute-binding protein" evidence="1">
    <location>
        <begin position="20"/>
        <end position="439"/>
    </location>
</feature>
<reference evidence="2 3" key="1">
    <citation type="submission" date="2013-12" db="EMBL/GenBank/DDBJ databases">
        <title>Draft genome sequence of Caloranaerobacter sp. H53214.</title>
        <authorList>
            <person name="Jiang L.J."/>
            <person name="Shao Z.Z."/>
            <person name="Long M.N."/>
        </authorList>
    </citation>
    <scope>NUCLEOTIDE SEQUENCE [LARGE SCALE GENOMIC DNA]</scope>
    <source>
        <strain evidence="2 3">H53214</strain>
    </source>
</reference>